<keyword evidence="2" id="KW-1185">Reference proteome</keyword>
<dbReference type="HOGENOM" id="CLU_3397308_0_0_6"/>
<proteinExistence type="predicted"/>
<organism evidence="1 2">
    <name type="scientific">Mannheimia succiniciproducens (strain KCTC 0769BP / MBEL55E)</name>
    <dbReference type="NCBI Taxonomy" id="221988"/>
    <lineage>
        <taxon>Bacteria</taxon>
        <taxon>Pseudomonadati</taxon>
        <taxon>Pseudomonadota</taxon>
        <taxon>Gammaproteobacteria</taxon>
        <taxon>Pasteurellales</taxon>
        <taxon>Pasteurellaceae</taxon>
        <taxon>Basfia</taxon>
    </lineage>
</organism>
<dbReference type="EMBL" id="AE016827">
    <property type="protein sequence ID" value="AAU37737.1"/>
    <property type="molecule type" value="Genomic_DNA"/>
</dbReference>
<accession>Q65TH3</accession>
<dbReference type="Proteomes" id="UP000000607">
    <property type="component" value="Chromosome"/>
</dbReference>
<gene>
    <name evidence="1" type="ordered locus">MS1130</name>
</gene>
<evidence type="ECO:0000313" key="1">
    <source>
        <dbReference type="EMBL" id="AAU37737.1"/>
    </source>
</evidence>
<protein>
    <submittedName>
        <fullName evidence="1">Uncharacterized protein</fullName>
    </submittedName>
</protein>
<dbReference type="KEGG" id="msu:MS1130"/>
<reference evidence="1 2" key="1">
    <citation type="journal article" date="2004" name="Nat. Biotechnol.">
        <title>The genome sequence of the capnophilic rumen bacterium Mannheimia succiniciproducens.</title>
        <authorList>
            <person name="Hong S.H."/>
            <person name="Kim J.S."/>
            <person name="Lee S.Y."/>
            <person name="In Y.H."/>
            <person name="Choi S.S."/>
            <person name="Rih J.-K."/>
            <person name="Kim C.H."/>
            <person name="Jeong H."/>
            <person name="Hur C.G."/>
            <person name="Kim J.J."/>
        </authorList>
    </citation>
    <scope>NUCLEOTIDE SEQUENCE [LARGE SCALE GENOMIC DNA]</scope>
    <source>
        <strain evidence="2">KCTC 0769BP / MBEL55E</strain>
    </source>
</reference>
<dbReference type="AlphaFoldDB" id="Q65TH3"/>
<name>Q65TH3_MANSM</name>
<evidence type="ECO:0000313" key="2">
    <source>
        <dbReference type="Proteomes" id="UP000000607"/>
    </source>
</evidence>
<sequence length="31" mass="3830">MIFNINYFLFSGKVRSKKFKNFDRTLILKFL</sequence>